<feature type="transmembrane region" description="Helical" evidence="1">
    <location>
        <begin position="117"/>
        <end position="139"/>
    </location>
</feature>
<reference evidence="2 3" key="1">
    <citation type="journal article" date="2015" name="Stand. Genomic Sci.">
        <title>Genomic Encyclopedia of Bacterial and Archaeal Type Strains, Phase III: the genomes of soil and plant-associated and newly described type strains.</title>
        <authorList>
            <person name="Whitman W.B."/>
            <person name="Woyke T."/>
            <person name="Klenk H.P."/>
            <person name="Zhou Y."/>
            <person name="Lilburn T.G."/>
            <person name="Beck B.J."/>
            <person name="De Vos P."/>
            <person name="Vandamme P."/>
            <person name="Eisen J.A."/>
            <person name="Garrity G."/>
            <person name="Hugenholtz P."/>
            <person name="Kyrpides N.C."/>
        </authorList>
    </citation>
    <scope>NUCLEOTIDE SEQUENCE [LARGE SCALE GENOMIC DNA]</scope>
    <source>
        <strain evidence="2 3">CGMCC 1.6847</strain>
    </source>
</reference>
<organism evidence="2 3">
    <name type="scientific">Flavobacterium tiangeerense</name>
    <dbReference type="NCBI Taxonomy" id="459471"/>
    <lineage>
        <taxon>Bacteria</taxon>
        <taxon>Pseudomonadati</taxon>
        <taxon>Bacteroidota</taxon>
        <taxon>Flavobacteriia</taxon>
        <taxon>Flavobacteriales</taxon>
        <taxon>Flavobacteriaceae</taxon>
        <taxon>Flavobacterium</taxon>
    </lineage>
</organism>
<comment type="caution">
    <text evidence="2">The sequence shown here is derived from an EMBL/GenBank/DDBJ whole genome shotgun (WGS) entry which is preliminary data.</text>
</comment>
<evidence type="ECO:0000313" key="2">
    <source>
        <dbReference type="EMBL" id="TWI01140.1"/>
    </source>
</evidence>
<dbReference type="RefSeq" id="WP_144889825.1">
    <property type="nucleotide sequence ID" value="NZ_VLKO01000003.1"/>
</dbReference>
<protein>
    <submittedName>
        <fullName evidence="2">Uncharacterized protein</fullName>
    </submittedName>
</protein>
<keyword evidence="3" id="KW-1185">Reference proteome</keyword>
<keyword evidence="1" id="KW-1133">Transmembrane helix</keyword>
<name>A0ABY3FLK9_9FLAO</name>
<keyword evidence="1" id="KW-0812">Transmembrane</keyword>
<dbReference type="EMBL" id="VLKO01000003">
    <property type="protein sequence ID" value="TWI01140.1"/>
    <property type="molecule type" value="Genomic_DNA"/>
</dbReference>
<sequence length="150" mass="17886">MDTNRIKFNFFLLKNLFLLYLFSVIIISMIDSSPFVLIVCWLYLLLSLPVFLFNMYEIRHNRIISYIVFSGLNLVHLISYLKEIFTKKTVTGWQNINGILVKHTKTYYYYETDSGTVYFNLISAGIFLVLQFFVWMIIIKKMSQFEIDLE</sequence>
<feature type="transmembrane region" description="Helical" evidence="1">
    <location>
        <begin position="36"/>
        <end position="56"/>
    </location>
</feature>
<feature type="transmembrane region" description="Helical" evidence="1">
    <location>
        <begin position="12"/>
        <end position="30"/>
    </location>
</feature>
<proteinExistence type="predicted"/>
<feature type="transmembrane region" description="Helical" evidence="1">
    <location>
        <begin position="63"/>
        <end position="81"/>
    </location>
</feature>
<accession>A0ABY3FLK9</accession>
<evidence type="ECO:0000313" key="3">
    <source>
        <dbReference type="Proteomes" id="UP000317519"/>
    </source>
</evidence>
<evidence type="ECO:0000256" key="1">
    <source>
        <dbReference type="SAM" id="Phobius"/>
    </source>
</evidence>
<dbReference type="Proteomes" id="UP000317519">
    <property type="component" value="Unassembled WGS sequence"/>
</dbReference>
<gene>
    <name evidence="2" type="ORF">IQ05_00707</name>
</gene>
<keyword evidence="1" id="KW-0472">Membrane</keyword>